<keyword evidence="3" id="KW-1185">Reference proteome</keyword>
<proteinExistence type="predicted"/>
<dbReference type="AlphaFoldDB" id="A0A402C3P4"/>
<feature type="compositionally biased region" description="Basic and acidic residues" evidence="1">
    <location>
        <begin position="11"/>
        <end position="20"/>
    </location>
</feature>
<feature type="compositionally biased region" description="Basic residues" evidence="1">
    <location>
        <begin position="21"/>
        <end position="36"/>
    </location>
</feature>
<dbReference type="RefSeq" id="WP_124390819.1">
    <property type="nucleotide sequence ID" value="NZ_BHYM01000017.1"/>
</dbReference>
<evidence type="ECO:0000313" key="2">
    <source>
        <dbReference type="EMBL" id="GCE38216.1"/>
    </source>
</evidence>
<protein>
    <submittedName>
        <fullName evidence="2">Uncharacterized protein</fullName>
    </submittedName>
</protein>
<dbReference type="EMBL" id="BHYM01000017">
    <property type="protein sequence ID" value="GCE38216.1"/>
    <property type="molecule type" value="Genomic_DNA"/>
</dbReference>
<evidence type="ECO:0000313" key="3">
    <source>
        <dbReference type="Proteomes" id="UP000287519"/>
    </source>
</evidence>
<reference evidence="2 3" key="1">
    <citation type="submission" date="2018-11" db="EMBL/GenBank/DDBJ databases">
        <title>Microbial catabolism of amino acid.</title>
        <authorList>
            <person name="Hibi M."/>
            <person name="Ogawa J."/>
        </authorList>
    </citation>
    <scope>NUCLEOTIDE SEQUENCE [LARGE SCALE GENOMIC DNA]</scope>
    <source>
        <strain evidence="2 3">C31-06</strain>
    </source>
</reference>
<name>A0A402C3P4_RHOWR</name>
<organism evidence="2 3">
    <name type="scientific">Rhodococcus wratislaviensis</name>
    <name type="common">Tsukamurella wratislaviensis</name>
    <dbReference type="NCBI Taxonomy" id="44752"/>
    <lineage>
        <taxon>Bacteria</taxon>
        <taxon>Bacillati</taxon>
        <taxon>Actinomycetota</taxon>
        <taxon>Actinomycetes</taxon>
        <taxon>Mycobacteriales</taxon>
        <taxon>Nocardiaceae</taxon>
        <taxon>Rhodococcus</taxon>
    </lineage>
</organism>
<comment type="caution">
    <text evidence="2">The sequence shown here is derived from an EMBL/GenBank/DDBJ whole genome shotgun (WGS) entry which is preliminary data.</text>
</comment>
<gene>
    <name evidence="2" type="ORF">Rhow_001255</name>
</gene>
<evidence type="ECO:0000256" key="1">
    <source>
        <dbReference type="SAM" id="MobiDB-lite"/>
    </source>
</evidence>
<accession>A0A402C3P4</accession>
<feature type="region of interest" description="Disordered" evidence="1">
    <location>
        <begin position="1"/>
        <end position="44"/>
    </location>
</feature>
<sequence length="117" mass="13389">MASGKLPHPSGHSERVEIAHSRRRNAIRRARRRTPTRKPESGDRVVAKALNYDRRVSTAERPDNPRRNLVGELIVIDPEVPRDIETAWGRHTKYLVIPDGEAQPIFVEPDTIRLLDD</sequence>
<dbReference type="Proteomes" id="UP000287519">
    <property type="component" value="Unassembled WGS sequence"/>
</dbReference>